<keyword evidence="3 6" id="KW-0812">Transmembrane</keyword>
<keyword evidence="5 6" id="KW-0472">Membrane</keyword>
<evidence type="ECO:0000313" key="8">
    <source>
        <dbReference type="EMBL" id="MDQ0175443.1"/>
    </source>
</evidence>
<comment type="subcellular location">
    <subcellularLocation>
        <location evidence="1 6">Cell membrane</location>
        <topology evidence="1 6">Multi-pass membrane protein</topology>
    </subcellularLocation>
</comment>
<feature type="transmembrane region" description="Helical" evidence="6">
    <location>
        <begin position="60"/>
        <end position="80"/>
    </location>
</feature>
<feature type="transmembrane region" description="Helical" evidence="6">
    <location>
        <begin position="197"/>
        <end position="216"/>
    </location>
</feature>
<sequence length="643" mass="73061">MTLFNIAAKNIRRNFYRYFIYFTSMIFSIVIYFTFVSLQYNKQVLEATKDSLKLAVAFKGASIILMIFVGIFIWFSNAFFTRKRKKEVALYSLLGVKKRAIAKMLFYENFVMGILALAIGIFIGTLLSKLFVMLLVKLMGFSMAVAFSFELKAVLNTIFVFAIIILVTSFQGYRLIYRFKLIELFQAEKKSEPVPKASLIVGILGIVFMGFSYWLALHPTIIFRNLLMFAMTILLGAIVGTYLVFHTLTVIVLKRSRNNKHRHYKGINMIGTSQLLYRIRGNARTLTIIAILSAVTLCSIGTSYSVYYSSKENAEHQEPFSYTYLSQGKALDEKVKATISKYDQHHIIGDLQIQYVKVRGNLETFDMLPTEFLADDDQFTLISESQFNKLAALTGIRQQIHLEKKHDVLIMDGGYIDLLSGDYTGKKAVFKTTANQMEEIQVIDFEKKYPFSSQFAHFTIVISDLLYDQVAATESETTLTAWKIQNEEQAEKLTKELTNIIPEEAQLSSFYVTYKGYLKPSGLLIFLGGFLGLVFLLATGSIIYFKQLTEATDDKDRYLILRKIGVSKKEIKHSIAKQMLFVFAMPLIIGILHSAVALTALSSLLSQDITIPVVISMGIYSLIYLGYYFLTVNAYNKIVNSLK</sequence>
<dbReference type="InterPro" id="IPR052536">
    <property type="entry name" value="ABC-4_Integral_Memb_Prot"/>
</dbReference>
<evidence type="ECO:0000256" key="2">
    <source>
        <dbReference type="ARBA" id="ARBA00022475"/>
    </source>
</evidence>
<dbReference type="RefSeq" id="WP_307227771.1">
    <property type="nucleotide sequence ID" value="NZ_JAUSTT010000006.1"/>
</dbReference>
<feature type="domain" description="ABC3 transporter permease C-terminal" evidence="7">
    <location>
        <begin position="61"/>
        <end position="174"/>
    </location>
</feature>
<evidence type="ECO:0000256" key="3">
    <source>
        <dbReference type="ARBA" id="ARBA00022692"/>
    </source>
</evidence>
<evidence type="ECO:0000256" key="4">
    <source>
        <dbReference type="ARBA" id="ARBA00022989"/>
    </source>
</evidence>
<dbReference type="InterPro" id="IPR027022">
    <property type="entry name" value="ABC_permease_BceB-typ"/>
</dbReference>
<dbReference type="PANTHER" id="PTHR46795:SF3">
    <property type="entry name" value="ABC TRANSPORTER PERMEASE"/>
    <property type="match status" value="1"/>
</dbReference>
<keyword evidence="2 6" id="KW-1003">Cell membrane</keyword>
<dbReference type="Proteomes" id="UP001223586">
    <property type="component" value="Unassembled WGS sequence"/>
</dbReference>
<keyword evidence="6" id="KW-0813">Transport</keyword>
<dbReference type="EMBL" id="JAUSTT010000006">
    <property type="protein sequence ID" value="MDQ0175443.1"/>
    <property type="molecule type" value="Genomic_DNA"/>
</dbReference>
<feature type="transmembrane region" description="Helical" evidence="6">
    <location>
        <begin position="286"/>
        <end position="307"/>
    </location>
</feature>
<evidence type="ECO:0000256" key="1">
    <source>
        <dbReference type="ARBA" id="ARBA00004651"/>
    </source>
</evidence>
<feature type="transmembrane region" description="Helical" evidence="6">
    <location>
        <begin position="523"/>
        <end position="545"/>
    </location>
</feature>
<accession>A0ABT9WQK8</accession>
<evidence type="ECO:0000256" key="5">
    <source>
        <dbReference type="ARBA" id="ARBA00023136"/>
    </source>
</evidence>
<feature type="domain" description="ABC3 transporter permease C-terminal" evidence="7">
    <location>
        <begin position="530"/>
        <end position="629"/>
    </location>
</feature>
<keyword evidence="4 6" id="KW-1133">Transmembrane helix</keyword>
<feature type="transmembrane region" description="Helical" evidence="6">
    <location>
        <begin position="18"/>
        <end position="40"/>
    </location>
</feature>
<dbReference type="PANTHER" id="PTHR46795">
    <property type="entry name" value="ABC TRANSPORTER PERMEASE-RELATED-RELATED"/>
    <property type="match status" value="1"/>
</dbReference>
<comment type="caution">
    <text evidence="8">The sequence shown here is derived from an EMBL/GenBank/DDBJ whole genome shotgun (WGS) entry which is preliminary data.</text>
</comment>
<feature type="transmembrane region" description="Helical" evidence="6">
    <location>
        <begin position="153"/>
        <end position="176"/>
    </location>
</feature>
<comment type="similarity">
    <text evidence="6">Belongs to the ABC-4 integral membrane protein family.</text>
</comment>
<dbReference type="InterPro" id="IPR003838">
    <property type="entry name" value="ABC3_permease_C"/>
</dbReference>
<dbReference type="PIRSF" id="PIRSF018968">
    <property type="entry name" value="ABC_permease_BceB"/>
    <property type="match status" value="1"/>
</dbReference>
<feature type="transmembrane region" description="Helical" evidence="6">
    <location>
        <begin position="579"/>
        <end position="603"/>
    </location>
</feature>
<evidence type="ECO:0000256" key="6">
    <source>
        <dbReference type="PIRNR" id="PIRNR018968"/>
    </source>
</evidence>
<evidence type="ECO:0000313" key="9">
    <source>
        <dbReference type="Proteomes" id="UP001223586"/>
    </source>
</evidence>
<feature type="transmembrane region" description="Helical" evidence="6">
    <location>
        <begin position="228"/>
        <end position="253"/>
    </location>
</feature>
<name>A0ABT9WQK8_9BACI</name>
<proteinExistence type="inferred from homology"/>
<feature type="transmembrane region" description="Helical" evidence="6">
    <location>
        <begin position="106"/>
        <end position="133"/>
    </location>
</feature>
<feature type="transmembrane region" description="Helical" evidence="6">
    <location>
        <begin position="609"/>
        <end position="630"/>
    </location>
</feature>
<keyword evidence="9" id="KW-1185">Reference proteome</keyword>
<dbReference type="Pfam" id="PF02687">
    <property type="entry name" value="FtsX"/>
    <property type="match status" value="2"/>
</dbReference>
<reference evidence="8 9" key="1">
    <citation type="submission" date="2023-07" db="EMBL/GenBank/DDBJ databases">
        <title>Genomic Encyclopedia of Type Strains, Phase IV (KMG-IV): sequencing the most valuable type-strain genomes for metagenomic binning, comparative biology and taxonomic classification.</title>
        <authorList>
            <person name="Goeker M."/>
        </authorList>
    </citation>
    <scope>NUCLEOTIDE SEQUENCE [LARGE SCALE GENOMIC DNA]</scope>
    <source>
        <strain evidence="8 9">DSM 23837</strain>
    </source>
</reference>
<organism evidence="8 9">
    <name type="scientific">Bacillus chungangensis</name>
    <dbReference type="NCBI Taxonomy" id="587633"/>
    <lineage>
        <taxon>Bacteria</taxon>
        <taxon>Bacillati</taxon>
        <taxon>Bacillota</taxon>
        <taxon>Bacilli</taxon>
        <taxon>Bacillales</taxon>
        <taxon>Bacillaceae</taxon>
        <taxon>Bacillus</taxon>
    </lineage>
</organism>
<gene>
    <name evidence="8" type="ORF">J2S08_001277</name>
</gene>
<protein>
    <submittedName>
        <fullName evidence="8">ABC transport system permease protein</fullName>
    </submittedName>
</protein>
<evidence type="ECO:0000259" key="7">
    <source>
        <dbReference type="Pfam" id="PF02687"/>
    </source>
</evidence>